<proteinExistence type="predicted"/>
<sequence>MLVCEISTKFGLYSLMTLLGQDDTLPPAAGRVLLVSTHTPDPEARDALLEFARTSPHVAKTFSKVLSLNAILAPQHPTQWKPPADELDALAIQSMLRAIFGAAPDERVDLMMESIQTPPSNTLARIMTGSDVYLYSDGLMTYGPTRFELPYPVASRIRRLYYMDFVPGLKPSLLREYGVETRAVAPAALRETLEALSTVTKADLNAEGLDGAPVFLGQYLSGLNLCTPEEEVELYAQALNICSLLNKGNGDTVFFKPHPTFSTGLLHALRTSPRLRDFDLRILDTGPLMEEFLMHYRPAFIASVFSTGLATAREMFGIEAYSYDTLPFLQRLKPYENSNRVPAALIHYGFPEIASRRAELPLETLQTKIDLLSAGMQPKLLARTQAEKTALLALPEEPEDPIESAARARIAKLDSLDHASFRQCAIRGRRVEASKLYPEVQIPAPVTVSAPVPAARPAERPLDKAERLLAEGDAAEAFFISFKALRKTPGSTRHMKVLGAASETLGGLYRRQYDEIRPLHEAALAATGQVPAPAAPAPNPAPAQAAAAPVPPTPAPAPKAPPKPAPHRPAGDPDPQAKGERALDKAERLLAEGQAAEAFEISYQALESTPTSSRHMKIVETAAKSLGGRYRERCDRIRPQHEAAVREKKGSARRGPPNGSGRPSFWKKLRS</sequence>
<feature type="compositionally biased region" description="Pro residues" evidence="1">
    <location>
        <begin position="549"/>
        <end position="564"/>
    </location>
</feature>
<name>A0A1G7LN00_9RHOB</name>
<evidence type="ECO:0000256" key="1">
    <source>
        <dbReference type="SAM" id="MobiDB-lite"/>
    </source>
</evidence>
<dbReference type="AlphaFoldDB" id="A0A1G7LN00"/>
<reference evidence="3" key="1">
    <citation type="submission" date="2016-10" db="EMBL/GenBank/DDBJ databases">
        <authorList>
            <person name="Varghese N."/>
            <person name="Submissions S."/>
        </authorList>
    </citation>
    <scope>NUCLEOTIDE SEQUENCE [LARGE SCALE GENOMIC DNA]</scope>
    <source>
        <strain evidence="3">DSM 10146</strain>
    </source>
</reference>
<protein>
    <submittedName>
        <fullName evidence="2">Uncharacterized protein</fullName>
    </submittedName>
</protein>
<dbReference type="RefSeq" id="WP_089963778.1">
    <property type="nucleotide sequence ID" value="NZ_FNAV01000025.1"/>
</dbReference>
<dbReference type="InterPro" id="IPR010866">
    <property type="entry name" value="A-2_8-polyST"/>
</dbReference>
<feature type="compositionally biased region" description="Basic and acidic residues" evidence="1">
    <location>
        <begin position="569"/>
        <end position="580"/>
    </location>
</feature>
<dbReference type="STRING" id="282683.SAMN04488105_12532"/>
<dbReference type="Pfam" id="PF07388">
    <property type="entry name" value="A-2_8-polyST"/>
    <property type="match status" value="1"/>
</dbReference>
<accession>A0A1G7LN00</accession>
<keyword evidence="3" id="KW-1185">Reference proteome</keyword>
<dbReference type="EMBL" id="FNAV01000025">
    <property type="protein sequence ID" value="SDF50898.1"/>
    <property type="molecule type" value="Genomic_DNA"/>
</dbReference>
<feature type="region of interest" description="Disordered" evidence="1">
    <location>
        <begin position="630"/>
        <end position="671"/>
    </location>
</feature>
<feature type="compositionally biased region" description="Basic and acidic residues" evidence="1">
    <location>
        <begin position="630"/>
        <end position="650"/>
    </location>
</feature>
<organism evidence="2 3">
    <name type="scientific">Salipiger thiooxidans</name>
    <dbReference type="NCBI Taxonomy" id="282683"/>
    <lineage>
        <taxon>Bacteria</taxon>
        <taxon>Pseudomonadati</taxon>
        <taxon>Pseudomonadota</taxon>
        <taxon>Alphaproteobacteria</taxon>
        <taxon>Rhodobacterales</taxon>
        <taxon>Roseobacteraceae</taxon>
        <taxon>Salipiger</taxon>
    </lineage>
</organism>
<feature type="region of interest" description="Disordered" evidence="1">
    <location>
        <begin position="530"/>
        <end position="580"/>
    </location>
</feature>
<evidence type="ECO:0000313" key="2">
    <source>
        <dbReference type="EMBL" id="SDF50898.1"/>
    </source>
</evidence>
<dbReference type="Proteomes" id="UP000198994">
    <property type="component" value="Unassembled WGS sequence"/>
</dbReference>
<dbReference type="OrthoDB" id="3723482at2"/>
<gene>
    <name evidence="2" type="ORF">SAMN04488105_12532</name>
</gene>
<evidence type="ECO:0000313" key="3">
    <source>
        <dbReference type="Proteomes" id="UP000198994"/>
    </source>
</evidence>